<organism evidence="1 2">
    <name type="scientific">Eragrostis curvula</name>
    <name type="common">weeping love grass</name>
    <dbReference type="NCBI Taxonomy" id="38414"/>
    <lineage>
        <taxon>Eukaryota</taxon>
        <taxon>Viridiplantae</taxon>
        <taxon>Streptophyta</taxon>
        <taxon>Embryophyta</taxon>
        <taxon>Tracheophyta</taxon>
        <taxon>Spermatophyta</taxon>
        <taxon>Magnoliopsida</taxon>
        <taxon>Liliopsida</taxon>
        <taxon>Poales</taxon>
        <taxon>Poaceae</taxon>
        <taxon>PACMAD clade</taxon>
        <taxon>Chloridoideae</taxon>
        <taxon>Eragrostideae</taxon>
        <taxon>Eragrostidinae</taxon>
        <taxon>Eragrostis</taxon>
    </lineage>
</organism>
<sequence length="144" mass="15136">MAKNSAATLAAATGIPRGGDISLVALLALLLVAFWLASFHNVVRSAERCLAVEGSVWGDDECRFSIKCFFTVASVSLTLTLVLRFGAAAAGSLHAGDRRLLEDPADEGAASLDQHASIYCNAGFFGFNVQHCFVVTPCSLLSLT</sequence>
<dbReference type="Proteomes" id="UP000324897">
    <property type="component" value="Unassembled WGS sequence"/>
</dbReference>
<dbReference type="AlphaFoldDB" id="A0A5J9SWN3"/>
<keyword evidence="2" id="KW-1185">Reference proteome</keyword>
<reference evidence="1 2" key="1">
    <citation type="journal article" date="2019" name="Sci. Rep.">
        <title>A high-quality genome of Eragrostis curvula grass provides insights into Poaceae evolution and supports new strategies to enhance forage quality.</title>
        <authorList>
            <person name="Carballo J."/>
            <person name="Santos B.A.C.M."/>
            <person name="Zappacosta D."/>
            <person name="Garbus I."/>
            <person name="Selva J.P."/>
            <person name="Gallo C.A."/>
            <person name="Diaz A."/>
            <person name="Albertini E."/>
            <person name="Caccamo M."/>
            <person name="Echenique V."/>
        </authorList>
    </citation>
    <scope>NUCLEOTIDE SEQUENCE [LARGE SCALE GENOMIC DNA]</scope>
    <source>
        <strain evidence="2">cv. Victoria</strain>
        <tissue evidence="1">Leaf</tissue>
    </source>
</reference>
<accession>A0A5J9SWN3</accession>
<proteinExistence type="predicted"/>
<evidence type="ECO:0000313" key="2">
    <source>
        <dbReference type="Proteomes" id="UP000324897"/>
    </source>
</evidence>
<feature type="non-terminal residue" evidence="1">
    <location>
        <position position="144"/>
    </location>
</feature>
<dbReference type="Gramene" id="TVU03372">
    <property type="protein sequence ID" value="TVU03372"/>
    <property type="gene ID" value="EJB05_51094"/>
</dbReference>
<dbReference type="EMBL" id="RWGY01000187">
    <property type="protein sequence ID" value="TVU03372.1"/>
    <property type="molecule type" value="Genomic_DNA"/>
</dbReference>
<evidence type="ECO:0000313" key="1">
    <source>
        <dbReference type="EMBL" id="TVU03372.1"/>
    </source>
</evidence>
<name>A0A5J9SWN3_9POAL</name>
<gene>
    <name evidence="1" type="ORF">EJB05_51094</name>
</gene>
<comment type="caution">
    <text evidence="1">The sequence shown here is derived from an EMBL/GenBank/DDBJ whole genome shotgun (WGS) entry which is preliminary data.</text>
</comment>
<protein>
    <submittedName>
        <fullName evidence="1">Uncharacterized protein</fullName>
    </submittedName>
</protein>